<gene>
    <name evidence="3" type="ORF">KDA27_23810</name>
</gene>
<sequence length="258" mass="26837">MRNVLRSGMGRNGSRRRLLSGLSFICLLVPSLAVSSDEPVSGPSPSPIDPTVIPDAPALEWVWTEPGIPLVLLHATPFGEDDKGGSYTAMGGAGSDTLTDRERELLAQARAAVEVSRSAGTLFVSPVVRDVTASDARDALAQKERLRSHPAAGETMKGIGAPTDHAAPMGRAAQAVPGSQAGSPTRLTEAELEKLAAASQGSGLQNLPQDTPPPTEAAGAPHLGEPVQTVQRVQAHDDSVDQPDTPKSPDVATEKKEN</sequence>
<feature type="region of interest" description="Disordered" evidence="1">
    <location>
        <begin position="199"/>
        <end position="258"/>
    </location>
</feature>
<reference evidence="3" key="1">
    <citation type="submission" date="2020-04" db="EMBL/GenBank/DDBJ databases">
        <authorList>
            <person name="Zhang T."/>
        </authorList>
    </citation>
    <scope>NUCLEOTIDE SEQUENCE</scope>
    <source>
        <strain evidence="3">HKST-UBA02</strain>
    </source>
</reference>
<evidence type="ECO:0000313" key="3">
    <source>
        <dbReference type="EMBL" id="MCA9758841.1"/>
    </source>
</evidence>
<evidence type="ECO:0000313" key="4">
    <source>
        <dbReference type="Proteomes" id="UP000739538"/>
    </source>
</evidence>
<accession>A0A956SG01</accession>
<dbReference type="Proteomes" id="UP000739538">
    <property type="component" value="Unassembled WGS sequence"/>
</dbReference>
<dbReference type="AlphaFoldDB" id="A0A956SG01"/>
<feature type="signal peptide" evidence="2">
    <location>
        <begin position="1"/>
        <end position="35"/>
    </location>
</feature>
<feature type="region of interest" description="Disordered" evidence="1">
    <location>
        <begin position="143"/>
        <end position="185"/>
    </location>
</feature>
<evidence type="ECO:0008006" key="5">
    <source>
        <dbReference type="Google" id="ProtNLM"/>
    </source>
</evidence>
<organism evidence="3 4">
    <name type="scientific">Eiseniibacteriota bacterium</name>
    <dbReference type="NCBI Taxonomy" id="2212470"/>
    <lineage>
        <taxon>Bacteria</taxon>
        <taxon>Candidatus Eiseniibacteriota</taxon>
    </lineage>
</organism>
<evidence type="ECO:0000256" key="1">
    <source>
        <dbReference type="SAM" id="MobiDB-lite"/>
    </source>
</evidence>
<comment type="caution">
    <text evidence="3">The sequence shown here is derived from an EMBL/GenBank/DDBJ whole genome shotgun (WGS) entry which is preliminary data.</text>
</comment>
<proteinExistence type="predicted"/>
<evidence type="ECO:0000256" key="2">
    <source>
        <dbReference type="SAM" id="SignalP"/>
    </source>
</evidence>
<keyword evidence="2" id="KW-0732">Signal</keyword>
<name>A0A956SG01_UNCEI</name>
<reference evidence="3" key="2">
    <citation type="journal article" date="2021" name="Microbiome">
        <title>Successional dynamics and alternative stable states in a saline activated sludge microbial community over 9 years.</title>
        <authorList>
            <person name="Wang Y."/>
            <person name="Ye J."/>
            <person name="Ju F."/>
            <person name="Liu L."/>
            <person name="Boyd J.A."/>
            <person name="Deng Y."/>
            <person name="Parks D.H."/>
            <person name="Jiang X."/>
            <person name="Yin X."/>
            <person name="Woodcroft B.J."/>
            <person name="Tyson G.W."/>
            <person name="Hugenholtz P."/>
            <person name="Polz M.F."/>
            <person name="Zhang T."/>
        </authorList>
    </citation>
    <scope>NUCLEOTIDE SEQUENCE</scope>
    <source>
        <strain evidence="3">HKST-UBA02</strain>
    </source>
</reference>
<feature type="compositionally biased region" description="Polar residues" evidence="1">
    <location>
        <begin position="199"/>
        <end position="209"/>
    </location>
</feature>
<protein>
    <recommendedName>
        <fullName evidence="5">DUF4148 domain-containing protein</fullName>
    </recommendedName>
</protein>
<dbReference type="EMBL" id="JAGQHS010000219">
    <property type="protein sequence ID" value="MCA9758841.1"/>
    <property type="molecule type" value="Genomic_DNA"/>
</dbReference>
<feature type="chain" id="PRO_5037648847" description="DUF4148 domain-containing protein" evidence="2">
    <location>
        <begin position="36"/>
        <end position="258"/>
    </location>
</feature>